<feature type="binding site" evidence="2">
    <location>
        <position position="98"/>
    </location>
    <ligand>
        <name>Mg(2+)</name>
        <dbReference type="ChEBI" id="CHEBI:18420"/>
        <label>1</label>
        <note>catalytic</note>
    </ligand>
</feature>
<keyword evidence="2" id="KW-0479">Metal-binding</keyword>
<dbReference type="GO" id="GO:0008934">
    <property type="term" value="F:inositol monophosphate 1-phosphatase activity"/>
    <property type="evidence" value="ECO:0007669"/>
    <property type="project" value="TreeGrafter"/>
</dbReference>
<dbReference type="Gene3D" id="3.40.190.80">
    <property type="match status" value="1"/>
</dbReference>
<dbReference type="STRING" id="402385.SAMN05421848_1684"/>
<evidence type="ECO:0000313" key="3">
    <source>
        <dbReference type="EMBL" id="SFC50384.1"/>
    </source>
</evidence>
<organism evidence="3 4">
    <name type="scientific">Kushneria avicenniae</name>
    <dbReference type="NCBI Taxonomy" id="402385"/>
    <lineage>
        <taxon>Bacteria</taxon>
        <taxon>Pseudomonadati</taxon>
        <taxon>Pseudomonadota</taxon>
        <taxon>Gammaproteobacteria</taxon>
        <taxon>Oceanospirillales</taxon>
        <taxon>Halomonadaceae</taxon>
        <taxon>Kushneria</taxon>
    </lineage>
</organism>
<dbReference type="GO" id="GO:0046872">
    <property type="term" value="F:metal ion binding"/>
    <property type="evidence" value="ECO:0007669"/>
    <property type="project" value="UniProtKB-KW"/>
</dbReference>
<accession>A0A1I1JPA3</accession>
<dbReference type="EMBL" id="FOLY01000003">
    <property type="protein sequence ID" value="SFC50384.1"/>
    <property type="molecule type" value="Genomic_DNA"/>
</dbReference>
<comment type="cofactor">
    <cofactor evidence="2">
        <name>Mg(2+)</name>
        <dbReference type="ChEBI" id="CHEBI:18420"/>
    </cofactor>
</comment>
<evidence type="ECO:0000256" key="1">
    <source>
        <dbReference type="ARBA" id="ARBA00009759"/>
    </source>
</evidence>
<feature type="binding site" evidence="2">
    <location>
        <position position="224"/>
    </location>
    <ligand>
        <name>Mg(2+)</name>
        <dbReference type="ChEBI" id="CHEBI:18420"/>
        <label>1</label>
        <note>catalytic</note>
    </ligand>
</feature>
<proteinExistence type="inferred from homology"/>
<protein>
    <submittedName>
        <fullName evidence="3">Fructose-1,6-bisphosphatase</fullName>
    </submittedName>
</protein>
<comment type="similarity">
    <text evidence="1">Belongs to the inositol monophosphatase superfamily.</text>
</comment>
<sequence length="277" mass="30489">MTLDQAAAQTLIDIVRHAARTEILPRFRSLDPDAIDTKDGPDDLVTIADKSAEKVITQGVAKAFPEATIVGEEAVAEDATLLNTIANAEMAVIIDPIDGTWNFARNLNQFGVIVAVVSRGETVFGLLYDPLADDWVMARKGEGAWFGRPDGTQRRLRMSDTKKLSNMVGSTSIRLFPKETQYDLAGLFPDFARMMAFGCACHEYRTMAFGFVDFMLTAKLMPWDHAAGIMILQEAGGYAALLDGTPYNPTIHQGRMIAASSKDSWDALREKFDFLID</sequence>
<dbReference type="Gene3D" id="3.30.540.10">
    <property type="entry name" value="Fructose-1,6-Bisphosphatase, subunit A, domain 1"/>
    <property type="match status" value="1"/>
</dbReference>
<dbReference type="InterPro" id="IPR000760">
    <property type="entry name" value="Inositol_monophosphatase-like"/>
</dbReference>
<reference evidence="4" key="1">
    <citation type="submission" date="2016-10" db="EMBL/GenBank/DDBJ databases">
        <authorList>
            <person name="Varghese N."/>
            <person name="Submissions S."/>
        </authorList>
    </citation>
    <scope>NUCLEOTIDE SEQUENCE [LARGE SCALE GENOMIC DNA]</scope>
    <source>
        <strain evidence="4">DSM 23439</strain>
    </source>
</reference>
<keyword evidence="2" id="KW-0460">Magnesium</keyword>
<dbReference type="GO" id="GO:0007165">
    <property type="term" value="P:signal transduction"/>
    <property type="evidence" value="ECO:0007669"/>
    <property type="project" value="TreeGrafter"/>
</dbReference>
<dbReference type="GO" id="GO:0006020">
    <property type="term" value="P:inositol metabolic process"/>
    <property type="evidence" value="ECO:0007669"/>
    <property type="project" value="TreeGrafter"/>
</dbReference>
<dbReference type="Proteomes" id="UP000199046">
    <property type="component" value="Unassembled WGS sequence"/>
</dbReference>
<keyword evidence="4" id="KW-1185">Reference proteome</keyword>
<name>A0A1I1JPA3_9GAMM</name>
<dbReference type="PRINTS" id="PR00377">
    <property type="entry name" value="IMPHPHTASES"/>
</dbReference>
<dbReference type="PANTHER" id="PTHR20854">
    <property type="entry name" value="INOSITOL MONOPHOSPHATASE"/>
    <property type="match status" value="1"/>
</dbReference>
<dbReference type="SUPFAM" id="SSF56655">
    <property type="entry name" value="Carbohydrate phosphatase"/>
    <property type="match status" value="1"/>
</dbReference>
<dbReference type="AlphaFoldDB" id="A0A1I1JPA3"/>
<evidence type="ECO:0000256" key="2">
    <source>
        <dbReference type="PIRSR" id="PIRSR600760-2"/>
    </source>
</evidence>
<gene>
    <name evidence="3" type="ORF">SAMN05421848_1684</name>
</gene>
<feature type="binding site" evidence="2">
    <location>
        <position position="97"/>
    </location>
    <ligand>
        <name>Mg(2+)</name>
        <dbReference type="ChEBI" id="CHEBI:18420"/>
        <label>1</label>
        <note>catalytic</note>
    </ligand>
</feature>
<evidence type="ECO:0000313" key="4">
    <source>
        <dbReference type="Proteomes" id="UP000199046"/>
    </source>
</evidence>
<dbReference type="OrthoDB" id="9785695at2"/>
<dbReference type="RefSeq" id="WP_090132864.1">
    <property type="nucleotide sequence ID" value="NZ_FOLY01000003.1"/>
</dbReference>
<dbReference type="Pfam" id="PF00459">
    <property type="entry name" value="Inositol_P"/>
    <property type="match status" value="1"/>
</dbReference>
<feature type="binding site" evidence="2">
    <location>
        <position position="95"/>
    </location>
    <ligand>
        <name>Mg(2+)</name>
        <dbReference type="ChEBI" id="CHEBI:18420"/>
        <label>1</label>
        <note>catalytic</note>
    </ligand>
</feature>
<dbReference type="PANTHER" id="PTHR20854:SF4">
    <property type="entry name" value="INOSITOL-1-MONOPHOSPHATASE-RELATED"/>
    <property type="match status" value="1"/>
</dbReference>
<feature type="binding site" evidence="2">
    <location>
        <position position="72"/>
    </location>
    <ligand>
        <name>Mg(2+)</name>
        <dbReference type="ChEBI" id="CHEBI:18420"/>
        <label>1</label>
        <note>catalytic</note>
    </ligand>
</feature>